<dbReference type="AlphaFoldDB" id="A0A8G0PJ70"/>
<dbReference type="EMBL" id="CP075869">
    <property type="protein sequence ID" value="QYT04461.1"/>
    <property type="molecule type" value="Genomic_DNA"/>
</dbReference>
<name>A0A8G0PJ70_9HYPO</name>
<proteinExistence type="predicted"/>
<gene>
    <name evidence="1" type="ORF">H0G86_011367</name>
</gene>
<keyword evidence="2" id="KW-1185">Reference proteome</keyword>
<evidence type="ECO:0000313" key="2">
    <source>
        <dbReference type="Proteomes" id="UP000826661"/>
    </source>
</evidence>
<evidence type="ECO:0000313" key="1">
    <source>
        <dbReference type="EMBL" id="QYT04461.1"/>
    </source>
</evidence>
<reference evidence="1 2" key="1">
    <citation type="journal article" date="2021" name="BMC Genomics">
        <title>Telomere-to-telomere genome assembly of asparaginase-producing Trichoderma simmonsii.</title>
        <authorList>
            <person name="Chung D."/>
            <person name="Kwon Y.M."/>
            <person name="Yang Y."/>
        </authorList>
    </citation>
    <scope>NUCLEOTIDE SEQUENCE [LARGE SCALE GENOMIC DNA]</scope>
    <source>
        <strain evidence="1 2">GH-Sj1</strain>
    </source>
</reference>
<sequence length="109" mass="12732">MPGCFFRVANGAVRLPKMRQDSGGFEFEFTKHMDWARSTPWYVGWSVAEAFQLQMFIYGFTGRCQKLNRLLESVFQAILEIYTRCISLARSVCYFVYCYHNMGIWANGL</sequence>
<organism evidence="1 2">
    <name type="scientific">Trichoderma simmonsii</name>
    <dbReference type="NCBI Taxonomy" id="1491479"/>
    <lineage>
        <taxon>Eukaryota</taxon>
        <taxon>Fungi</taxon>
        <taxon>Dikarya</taxon>
        <taxon>Ascomycota</taxon>
        <taxon>Pezizomycotina</taxon>
        <taxon>Sordariomycetes</taxon>
        <taxon>Hypocreomycetidae</taxon>
        <taxon>Hypocreales</taxon>
        <taxon>Hypocreaceae</taxon>
        <taxon>Trichoderma</taxon>
    </lineage>
</organism>
<protein>
    <submittedName>
        <fullName evidence="1">Uncharacterized protein</fullName>
    </submittedName>
</protein>
<dbReference type="Proteomes" id="UP000826661">
    <property type="component" value="Chromosome VI"/>
</dbReference>
<accession>A0A8G0PJ70</accession>